<evidence type="ECO:0000313" key="2">
    <source>
        <dbReference type="Proteomes" id="UP000018144"/>
    </source>
</evidence>
<dbReference type="Proteomes" id="UP000018144">
    <property type="component" value="Unassembled WGS sequence"/>
</dbReference>
<accession>U4LIE4</accession>
<dbReference type="EMBL" id="HF935629">
    <property type="protein sequence ID" value="CCX31708.1"/>
    <property type="molecule type" value="Genomic_DNA"/>
</dbReference>
<keyword evidence="2" id="KW-1185">Reference proteome</keyword>
<reference evidence="1 2" key="1">
    <citation type="journal article" date="2013" name="PLoS Genet.">
        <title>The genome and development-dependent transcriptomes of Pyronema confluens: a window into fungal evolution.</title>
        <authorList>
            <person name="Traeger S."/>
            <person name="Altegoer F."/>
            <person name="Freitag M."/>
            <person name="Gabaldon T."/>
            <person name="Kempken F."/>
            <person name="Kumar A."/>
            <person name="Marcet-Houben M."/>
            <person name="Poggeler S."/>
            <person name="Stajich J.E."/>
            <person name="Nowrousian M."/>
        </authorList>
    </citation>
    <scope>NUCLEOTIDE SEQUENCE [LARGE SCALE GENOMIC DNA]</scope>
    <source>
        <strain evidence="2">CBS 100304</strain>
        <tissue evidence="1">Vegetative mycelium</tissue>
    </source>
</reference>
<dbReference type="AlphaFoldDB" id="U4LIE4"/>
<gene>
    <name evidence="1" type="ORF">PCON_11231</name>
</gene>
<sequence length="76" mass="8040">MNLAGSNWGLKYVTGGCRVVARGTHVRGNQIPLAALTASVSCIAGDEGPVSGHILVWRDQAAVELRVCGTIRYMNT</sequence>
<name>U4LIE4_PYROM</name>
<proteinExistence type="predicted"/>
<organism evidence="1 2">
    <name type="scientific">Pyronema omphalodes (strain CBS 100304)</name>
    <name type="common">Pyronema confluens</name>
    <dbReference type="NCBI Taxonomy" id="1076935"/>
    <lineage>
        <taxon>Eukaryota</taxon>
        <taxon>Fungi</taxon>
        <taxon>Dikarya</taxon>
        <taxon>Ascomycota</taxon>
        <taxon>Pezizomycotina</taxon>
        <taxon>Pezizomycetes</taxon>
        <taxon>Pezizales</taxon>
        <taxon>Pyronemataceae</taxon>
        <taxon>Pyronema</taxon>
    </lineage>
</organism>
<evidence type="ECO:0000313" key="1">
    <source>
        <dbReference type="EMBL" id="CCX31708.1"/>
    </source>
</evidence>
<protein>
    <submittedName>
        <fullName evidence="1">Uncharacterized protein</fullName>
    </submittedName>
</protein>